<feature type="chain" id="PRO_5044894104" description="Prolylcarboxypeptidase" evidence="6">
    <location>
        <begin position="20"/>
        <end position="198"/>
    </location>
</feature>
<dbReference type="Gene3D" id="3.40.50.1820">
    <property type="entry name" value="alpha/beta hydrolase"/>
    <property type="match status" value="1"/>
</dbReference>
<keyword evidence="4" id="KW-0378">Hydrolase</keyword>
<sequence>MRFSYYFLLFVSLLSITSARLRRMIPNEKRNEICKYNANKEHIYKWETKVYPNMPLDHFSYTNPTTFKLRYLINTESYGPNGPIFFYAGNEGPIEMFADATGIMWEWAQKYHGAVVFAEHRFYGKTLPFGAESFKTVENLGYLSSEQAIADFADLIVYLKEEGLGPKARESKVFVLGGSYGGMLAAWMRIKYPHLVSG</sequence>
<dbReference type="PANTHER" id="PTHR11010">
    <property type="entry name" value="PROTEASE S28 PRO-X CARBOXYPEPTIDASE-RELATED"/>
    <property type="match status" value="1"/>
</dbReference>
<proteinExistence type="inferred from homology"/>
<protein>
    <recommendedName>
        <fullName evidence="9">Prolylcarboxypeptidase</fullName>
    </recommendedName>
</protein>
<keyword evidence="2" id="KW-0645">Protease</keyword>
<name>A0ABD6EIR7_9BILA</name>
<gene>
    <name evidence="7" type="ORF">AB6A40_006574</name>
</gene>
<dbReference type="InterPro" id="IPR008758">
    <property type="entry name" value="Peptidase_S28"/>
</dbReference>
<dbReference type="GO" id="GO:0008233">
    <property type="term" value="F:peptidase activity"/>
    <property type="evidence" value="ECO:0007669"/>
    <property type="project" value="UniProtKB-KW"/>
</dbReference>
<evidence type="ECO:0000256" key="5">
    <source>
        <dbReference type="ARBA" id="ARBA00023180"/>
    </source>
</evidence>
<dbReference type="InterPro" id="IPR029058">
    <property type="entry name" value="AB_hydrolase_fold"/>
</dbReference>
<feature type="signal peptide" evidence="6">
    <location>
        <begin position="1"/>
        <end position="19"/>
    </location>
</feature>
<dbReference type="GO" id="GO:0006508">
    <property type="term" value="P:proteolysis"/>
    <property type="evidence" value="ECO:0007669"/>
    <property type="project" value="UniProtKB-KW"/>
</dbReference>
<keyword evidence="3 6" id="KW-0732">Signal</keyword>
<reference evidence="7 8" key="1">
    <citation type="submission" date="2024-08" db="EMBL/GenBank/DDBJ databases">
        <title>Gnathostoma spinigerum genome.</title>
        <authorList>
            <person name="Gonzalez-Bertolin B."/>
            <person name="Monzon S."/>
            <person name="Zaballos A."/>
            <person name="Jimenez P."/>
            <person name="Dekumyoy P."/>
            <person name="Varona S."/>
            <person name="Cuesta I."/>
            <person name="Sumanam S."/>
            <person name="Adisakwattana P."/>
            <person name="Gasser R.B."/>
            <person name="Hernandez-Gonzalez A."/>
            <person name="Young N.D."/>
            <person name="Perteguer M.J."/>
        </authorList>
    </citation>
    <scope>NUCLEOTIDE SEQUENCE [LARGE SCALE GENOMIC DNA]</scope>
    <source>
        <strain evidence="7">AL3</strain>
        <tissue evidence="7">Liver</tissue>
    </source>
</reference>
<dbReference type="PANTHER" id="PTHR11010:SF38">
    <property type="entry name" value="LYSOSOMAL PRO-X CARBOXYPEPTIDASE"/>
    <property type="match status" value="1"/>
</dbReference>
<evidence type="ECO:0000313" key="8">
    <source>
        <dbReference type="Proteomes" id="UP001608902"/>
    </source>
</evidence>
<evidence type="ECO:0008006" key="9">
    <source>
        <dbReference type="Google" id="ProtNLM"/>
    </source>
</evidence>
<organism evidence="7 8">
    <name type="scientific">Gnathostoma spinigerum</name>
    <dbReference type="NCBI Taxonomy" id="75299"/>
    <lineage>
        <taxon>Eukaryota</taxon>
        <taxon>Metazoa</taxon>
        <taxon>Ecdysozoa</taxon>
        <taxon>Nematoda</taxon>
        <taxon>Chromadorea</taxon>
        <taxon>Rhabditida</taxon>
        <taxon>Spirurina</taxon>
        <taxon>Gnathostomatomorpha</taxon>
        <taxon>Gnathostomatoidea</taxon>
        <taxon>Gnathostomatidae</taxon>
        <taxon>Gnathostoma</taxon>
    </lineage>
</organism>
<evidence type="ECO:0000256" key="6">
    <source>
        <dbReference type="SAM" id="SignalP"/>
    </source>
</evidence>
<comment type="caution">
    <text evidence="7">The sequence shown here is derived from an EMBL/GenBank/DDBJ whole genome shotgun (WGS) entry which is preliminary data.</text>
</comment>
<dbReference type="EMBL" id="JBGFUD010004747">
    <property type="protein sequence ID" value="MFH4979865.1"/>
    <property type="molecule type" value="Genomic_DNA"/>
</dbReference>
<evidence type="ECO:0000256" key="2">
    <source>
        <dbReference type="ARBA" id="ARBA00022670"/>
    </source>
</evidence>
<dbReference type="Proteomes" id="UP001608902">
    <property type="component" value="Unassembled WGS sequence"/>
</dbReference>
<accession>A0ABD6EIR7</accession>
<evidence type="ECO:0000256" key="3">
    <source>
        <dbReference type="ARBA" id="ARBA00022729"/>
    </source>
</evidence>
<keyword evidence="5" id="KW-0325">Glycoprotein</keyword>
<keyword evidence="8" id="KW-1185">Reference proteome</keyword>
<comment type="similarity">
    <text evidence="1">Belongs to the peptidase S28 family.</text>
</comment>
<evidence type="ECO:0000256" key="4">
    <source>
        <dbReference type="ARBA" id="ARBA00022801"/>
    </source>
</evidence>
<dbReference type="Pfam" id="PF05577">
    <property type="entry name" value="Peptidase_S28"/>
    <property type="match status" value="1"/>
</dbReference>
<dbReference type="SUPFAM" id="SSF53474">
    <property type="entry name" value="alpha/beta-Hydrolases"/>
    <property type="match status" value="1"/>
</dbReference>
<dbReference type="AlphaFoldDB" id="A0ABD6EIR7"/>
<evidence type="ECO:0000313" key="7">
    <source>
        <dbReference type="EMBL" id="MFH4979865.1"/>
    </source>
</evidence>
<evidence type="ECO:0000256" key="1">
    <source>
        <dbReference type="ARBA" id="ARBA00011079"/>
    </source>
</evidence>